<dbReference type="SUPFAM" id="SSF103473">
    <property type="entry name" value="MFS general substrate transporter"/>
    <property type="match status" value="1"/>
</dbReference>
<dbReference type="Pfam" id="PF11700">
    <property type="entry name" value="ATG22"/>
    <property type="match status" value="1"/>
</dbReference>
<evidence type="ECO:0000256" key="2">
    <source>
        <dbReference type="ARBA" id="ARBA00022448"/>
    </source>
</evidence>
<protein>
    <submittedName>
        <fullName evidence="7">MFS transporter</fullName>
    </submittedName>
</protein>
<proteinExistence type="predicted"/>
<dbReference type="PANTHER" id="PTHR23519:SF1">
    <property type="entry name" value="AUTOPHAGY-RELATED PROTEIN 22"/>
    <property type="match status" value="1"/>
</dbReference>
<accession>A0A2G5KBR9</accession>
<feature type="transmembrane region" description="Helical" evidence="6">
    <location>
        <begin position="46"/>
        <end position="68"/>
    </location>
</feature>
<keyword evidence="2" id="KW-0813">Transport</keyword>
<keyword evidence="5 6" id="KW-0472">Membrane</keyword>
<feature type="transmembrane region" description="Helical" evidence="6">
    <location>
        <begin position="277"/>
        <end position="300"/>
    </location>
</feature>
<feature type="transmembrane region" description="Helical" evidence="6">
    <location>
        <begin position="21"/>
        <end position="40"/>
    </location>
</feature>
<dbReference type="AlphaFoldDB" id="A0A2G5KBR9"/>
<feature type="transmembrane region" description="Helical" evidence="6">
    <location>
        <begin position="388"/>
        <end position="410"/>
    </location>
</feature>
<reference evidence="7 8" key="1">
    <citation type="submission" date="2016-08" db="EMBL/GenBank/DDBJ databases">
        <title>Draft genome of Amylibacter sp. strain 4G11.</title>
        <authorList>
            <person name="Wong S.-K."/>
            <person name="Hamasaki K."/>
            <person name="Yoshizawa S."/>
        </authorList>
    </citation>
    <scope>NUCLEOTIDE SEQUENCE [LARGE SCALE GENOMIC DNA]</scope>
    <source>
        <strain evidence="7 8">4G11</strain>
    </source>
</reference>
<dbReference type="OrthoDB" id="9768783at2"/>
<keyword evidence="4 6" id="KW-1133">Transmembrane helix</keyword>
<feature type="transmembrane region" description="Helical" evidence="6">
    <location>
        <begin position="105"/>
        <end position="126"/>
    </location>
</feature>
<dbReference type="InterPro" id="IPR024671">
    <property type="entry name" value="Atg22-like"/>
</dbReference>
<feature type="transmembrane region" description="Helical" evidence="6">
    <location>
        <begin position="80"/>
        <end position="99"/>
    </location>
</feature>
<dbReference type="Gene3D" id="1.20.1250.20">
    <property type="entry name" value="MFS general substrate transporter like domains"/>
    <property type="match status" value="1"/>
</dbReference>
<comment type="caution">
    <text evidence="7">The sequence shown here is derived from an EMBL/GenBank/DDBJ whole genome shotgun (WGS) entry which is preliminary data.</text>
</comment>
<feature type="transmembrane region" description="Helical" evidence="6">
    <location>
        <begin position="416"/>
        <end position="435"/>
    </location>
</feature>
<dbReference type="PANTHER" id="PTHR23519">
    <property type="entry name" value="AUTOPHAGY-RELATED PROTEIN 22"/>
    <property type="match status" value="1"/>
</dbReference>
<dbReference type="RefSeq" id="WP_099591307.1">
    <property type="nucleotide sequence ID" value="NZ_MDGM01000003.1"/>
</dbReference>
<dbReference type="InterPro" id="IPR050495">
    <property type="entry name" value="ATG22/LtaA_families"/>
</dbReference>
<evidence type="ECO:0000256" key="6">
    <source>
        <dbReference type="SAM" id="Phobius"/>
    </source>
</evidence>
<dbReference type="GO" id="GO:0012505">
    <property type="term" value="C:endomembrane system"/>
    <property type="evidence" value="ECO:0007669"/>
    <property type="project" value="UniProtKB-SubCell"/>
</dbReference>
<sequence>MTDKSKKIWGWMMYDWAAQPYNTLLITFIFAPYFTGAVVGDPVQGQALWGLMMGIVGVCLALGAPILGAISDHIGPRRPWLLFFSLLYVVGSFGLWWAVPNMDSVTMILILFGIGVLGMEWSQVFANSMLPEMGDAEELGRISGNGWAWGYAGGIISLVIMLLLLAENEEGKTLLGRAPLFGLDTETRQGTRMVGPLTAIWYAVFMIPFFMWVPDRVRRQNVTGGIAAGLSSLWETIKTLPNNISLSAYLASSMFYRDALVGVFAFGGIYAEGVLGWSIIQIGIFGIVAAFGAMVFTYLGGFIDKRIGPKRTIALSIVVLITVCTVIIGIGRDSFFGVPLAEGSTLPDKVFMFCGAILGGFGGVIQASSRHMMVHQASPERMTEAFGLYGLAGKATSFIAPSSIGLVTHITQNQRLGMVPVVILFLIGLCLLFWVETREE</sequence>
<dbReference type="Proteomes" id="UP000231516">
    <property type="component" value="Unassembled WGS sequence"/>
</dbReference>
<feature type="transmembrane region" description="Helical" evidence="6">
    <location>
        <begin position="147"/>
        <end position="166"/>
    </location>
</feature>
<gene>
    <name evidence="7" type="ORF">BFP76_11260</name>
</gene>
<comment type="subcellular location">
    <subcellularLocation>
        <location evidence="1">Endomembrane system</location>
        <topology evidence="1">Multi-pass membrane protein</topology>
    </subcellularLocation>
</comment>
<feature type="transmembrane region" description="Helical" evidence="6">
    <location>
        <begin position="312"/>
        <end position="330"/>
    </location>
</feature>
<evidence type="ECO:0000256" key="1">
    <source>
        <dbReference type="ARBA" id="ARBA00004127"/>
    </source>
</evidence>
<feature type="transmembrane region" description="Helical" evidence="6">
    <location>
        <begin position="350"/>
        <end position="367"/>
    </location>
</feature>
<evidence type="ECO:0000313" key="8">
    <source>
        <dbReference type="Proteomes" id="UP000231516"/>
    </source>
</evidence>
<feature type="transmembrane region" description="Helical" evidence="6">
    <location>
        <begin position="193"/>
        <end position="213"/>
    </location>
</feature>
<evidence type="ECO:0000313" key="7">
    <source>
        <dbReference type="EMBL" id="PIB26483.1"/>
    </source>
</evidence>
<name>A0A2G5KBR9_9RHOB</name>
<feature type="transmembrane region" description="Helical" evidence="6">
    <location>
        <begin position="254"/>
        <end position="271"/>
    </location>
</feature>
<evidence type="ECO:0000256" key="5">
    <source>
        <dbReference type="ARBA" id="ARBA00023136"/>
    </source>
</evidence>
<keyword evidence="8" id="KW-1185">Reference proteome</keyword>
<evidence type="ECO:0000256" key="4">
    <source>
        <dbReference type="ARBA" id="ARBA00022989"/>
    </source>
</evidence>
<evidence type="ECO:0000256" key="3">
    <source>
        <dbReference type="ARBA" id="ARBA00022692"/>
    </source>
</evidence>
<keyword evidence="3 6" id="KW-0812">Transmembrane</keyword>
<organism evidence="7 8">
    <name type="scientific">Paramylibacter kogurei</name>
    <dbReference type="NCBI Taxonomy" id="1889778"/>
    <lineage>
        <taxon>Bacteria</taxon>
        <taxon>Pseudomonadati</taxon>
        <taxon>Pseudomonadota</taxon>
        <taxon>Alphaproteobacteria</taxon>
        <taxon>Rhodobacterales</taxon>
        <taxon>Paracoccaceae</taxon>
        <taxon>Paramylibacter</taxon>
    </lineage>
</organism>
<dbReference type="EMBL" id="MDGM01000003">
    <property type="protein sequence ID" value="PIB26483.1"/>
    <property type="molecule type" value="Genomic_DNA"/>
</dbReference>
<dbReference type="InterPro" id="IPR036259">
    <property type="entry name" value="MFS_trans_sf"/>
</dbReference>